<sequence>MGSTESKEVTDKSDKSKIKGDGVHCVKEGNIIYLIPAQKKPAELTVTKPEASRCRRGTPPTCDSKRKTAPDAAPEAALPSCKKAQRTFHQSLAKASRVRDTTHFAISALTPASRMGQLTPGVGWLRGFRWVC</sequence>
<proteinExistence type="predicted"/>
<organism evidence="2 3">
    <name type="scientific">Apostasia shenzhenica</name>
    <dbReference type="NCBI Taxonomy" id="1088818"/>
    <lineage>
        <taxon>Eukaryota</taxon>
        <taxon>Viridiplantae</taxon>
        <taxon>Streptophyta</taxon>
        <taxon>Embryophyta</taxon>
        <taxon>Tracheophyta</taxon>
        <taxon>Spermatophyta</taxon>
        <taxon>Magnoliopsida</taxon>
        <taxon>Liliopsida</taxon>
        <taxon>Asparagales</taxon>
        <taxon>Orchidaceae</taxon>
        <taxon>Apostasioideae</taxon>
        <taxon>Apostasia</taxon>
    </lineage>
</organism>
<evidence type="ECO:0000256" key="1">
    <source>
        <dbReference type="SAM" id="MobiDB-lite"/>
    </source>
</evidence>
<protein>
    <submittedName>
        <fullName evidence="2">Uncharacterized protein</fullName>
    </submittedName>
</protein>
<feature type="region of interest" description="Disordered" evidence="1">
    <location>
        <begin position="1"/>
        <end position="21"/>
    </location>
</feature>
<dbReference type="AlphaFoldDB" id="A0A2I0B3A7"/>
<dbReference type="Proteomes" id="UP000236161">
    <property type="component" value="Unassembled WGS sequence"/>
</dbReference>
<evidence type="ECO:0000313" key="2">
    <source>
        <dbReference type="EMBL" id="PKA62274.1"/>
    </source>
</evidence>
<keyword evidence="3" id="KW-1185">Reference proteome</keyword>
<accession>A0A2I0B3A7</accession>
<reference evidence="2 3" key="1">
    <citation type="journal article" date="2017" name="Nature">
        <title>The Apostasia genome and the evolution of orchids.</title>
        <authorList>
            <person name="Zhang G.Q."/>
            <person name="Liu K.W."/>
            <person name="Li Z."/>
            <person name="Lohaus R."/>
            <person name="Hsiao Y.Y."/>
            <person name="Niu S.C."/>
            <person name="Wang J.Y."/>
            <person name="Lin Y.C."/>
            <person name="Xu Q."/>
            <person name="Chen L.J."/>
            <person name="Yoshida K."/>
            <person name="Fujiwara S."/>
            <person name="Wang Z.W."/>
            <person name="Zhang Y.Q."/>
            <person name="Mitsuda N."/>
            <person name="Wang M."/>
            <person name="Liu G.H."/>
            <person name="Pecoraro L."/>
            <person name="Huang H.X."/>
            <person name="Xiao X.J."/>
            <person name="Lin M."/>
            <person name="Wu X.Y."/>
            <person name="Wu W.L."/>
            <person name="Chen Y.Y."/>
            <person name="Chang S.B."/>
            <person name="Sakamoto S."/>
            <person name="Ohme-Takagi M."/>
            <person name="Yagi M."/>
            <person name="Zeng S.J."/>
            <person name="Shen C.Y."/>
            <person name="Yeh C.M."/>
            <person name="Luo Y.B."/>
            <person name="Tsai W.C."/>
            <person name="Van de Peer Y."/>
            <person name="Liu Z.J."/>
        </authorList>
    </citation>
    <scope>NUCLEOTIDE SEQUENCE [LARGE SCALE GENOMIC DNA]</scope>
    <source>
        <strain evidence="3">cv. Shenzhen</strain>
        <tissue evidence="2">Stem</tissue>
    </source>
</reference>
<name>A0A2I0B3A7_9ASPA</name>
<gene>
    <name evidence="2" type="ORF">AXF42_Ash016066</name>
</gene>
<dbReference type="EMBL" id="KZ451918">
    <property type="protein sequence ID" value="PKA62274.1"/>
    <property type="molecule type" value="Genomic_DNA"/>
</dbReference>
<evidence type="ECO:0000313" key="3">
    <source>
        <dbReference type="Proteomes" id="UP000236161"/>
    </source>
</evidence>
<feature type="region of interest" description="Disordered" evidence="1">
    <location>
        <begin position="44"/>
        <end position="80"/>
    </location>
</feature>